<feature type="signal peptide" evidence="2">
    <location>
        <begin position="1"/>
        <end position="25"/>
    </location>
</feature>
<dbReference type="EMBL" id="BAAANJ010000001">
    <property type="protein sequence ID" value="GAA1798456.1"/>
    <property type="molecule type" value="Genomic_DNA"/>
</dbReference>
<sequence length="144" mass="14663">MMRLRTTLTATVMTAALALSIGGCAAPQPSLSEGLHASVVQIGRQAAAEDFTGAMAELLLLERAVDAAVAAGELDNARETEIRAAIELVRSDLDAAATQTPTPTPTPTDADDEGGGDNSGPGNSGDNRNDGNGKKDRGGDEDDD</sequence>
<comment type="caution">
    <text evidence="3">The sequence shown here is derived from an EMBL/GenBank/DDBJ whole genome shotgun (WGS) entry which is preliminary data.</text>
</comment>
<evidence type="ECO:0000313" key="3">
    <source>
        <dbReference type="EMBL" id="GAA1798456.1"/>
    </source>
</evidence>
<dbReference type="Proteomes" id="UP001500002">
    <property type="component" value="Unassembled WGS sequence"/>
</dbReference>
<dbReference type="RefSeq" id="WP_344292622.1">
    <property type="nucleotide sequence ID" value="NZ_BAAANJ010000001.1"/>
</dbReference>
<evidence type="ECO:0000313" key="4">
    <source>
        <dbReference type="Proteomes" id="UP001500002"/>
    </source>
</evidence>
<evidence type="ECO:0000256" key="1">
    <source>
        <dbReference type="SAM" id="MobiDB-lite"/>
    </source>
</evidence>
<dbReference type="PROSITE" id="PS51257">
    <property type="entry name" value="PROKAR_LIPOPROTEIN"/>
    <property type="match status" value="1"/>
</dbReference>
<feature type="compositionally biased region" description="Basic and acidic residues" evidence="1">
    <location>
        <begin position="127"/>
        <end position="138"/>
    </location>
</feature>
<name>A0ABP4Y520_9MICO</name>
<protein>
    <recommendedName>
        <fullName evidence="5">Mucin-associated surface protein</fullName>
    </recommendedName>
</protein>
<evidence type="ECO:0000256" key="2">
    <source>
        <dbReference type="SAM" id="SignalP"/>
    </source>
</evidence>
<gene>
    <name evidence="3" type="ORF">GCM10009749_02630</name>
</gene>
<feature type="chain" id="PRO_5045753085" description="Mucin-associated surface protein" evidence="2">
    <location>
        <begin position="26"/>
        <end position="144"/>
    </location>
</feature>
<proteinExistence type="predicted"/>
<accession>A0ABP4Y520</accession>
<evidence type="ECO:0008006" key="5">
    <source>
        <dbReference type="Google" id="ProtNLM"/>
    </source>
</evidence>
<organism evidence="3 4">
    <name type="scientific">Agromyces neolithicus</name>
    <dbReference type="NCBI Taxonomy" id="269420"/>
    <lineage>
        <taxon>Bacteria</taxon>
        <taxon>Bacillati</taxon>
        <taxon>Actinomycetota</taxon>
        <taxon>Actinomycetes</taxon>
        <taxon>Micrococcales</taxon>
        <taxon>Microbacteriaceae</taxon>
        <taxon>Agromyces</taxon>
    </lineage>
</organism>
<feature type="region of interest" description="Disordered" evidence="1">
    <location>
        <begin position="93"/>
        <end position="144"/>
    </location>
</feature>
<keyword evidence="4" id="KW-1185">Reference proteome</keyword>
<keyword evidence="2" id="KW-0732">Signal</keyword>
<reference evidence="4" key="1">
    <citation type="journal article" date="2019" name="Int. J. Syst. Evol. Microbiol.">
        <title>The Global Catalogue of Microorganisms (GCM) 10K type strain sequencing project: providing services to taxonomists for standard genome sequencing and annotation.</title>
        <authorList>
            <consortium name="The Broad Institute Genomics Platform"/>
            <consortium name="The Broad Institute Genome Sequencing Center for Infectious Disease"/>
            <person name="Wu L."/>
            <person name="Ma J."/>
        </authorList>
    </citation>
    <scope>NUCLEOTIDE SEQUENCE [LARGE SCALE GENOMIC DNA]</scope>
    <source>
        <strain evidence="4">JCM 14322</strain>
    </source>
</reference>